<keyword evidence="5" id="KW-1185">Reference proteome</keyword>
<sequence>MSITLRSRRGAIGTAWHAAALRTALEQLLGTRTLAAGRRIARAGGVQWLDVSRGEARGDVVGGDGAPRPARISIRPLRPEEHAAVLRIAGGVPGLVLRLAAGEYPEEFEKALGAEDMSLLPVEVRDASFDCSCLDWPGPCEHVSALLYVLVEAVEEDPLLLARLRGIGLEELGGRTAARGAPDPTALREVAAGHGDRQQPAPGTVLPEPEQELGVDESSPEAPAATAPAAGFDPHIADPSLLVEAIGPEAARIIGDFYRAARDEG</sequence>
<gene>
    <name evidence="4" type="ORF">ACFFF6_02710</name>
</gene>
<keyword evidence="1" id="KW-0862">Zinc</keyword>
<proteinExistence type="predicted"/>
<keyword evidence="1" id="KW-0479">Metal-binding</keyword>
<evidence type="ECO:0000259" key="3">
    <source>
        <dbReference type="PROSITE" id="PS50966"/>
    </source>
</evidence>
<feature type="domain" description="SWIM-type" evidence="3">
    <location>
        <begin position="120"/>
        <end position="151"/>
    </location>
</feature>
<dbReference type="RefSeq" id="WP_376977986.1">
    <property type="nucleotide sequence ID" value="NZ_JBHLSV010000002.1"/>
</dbReference>
<comment type="caution">
    <text evidence="4">The sequence shown here is derived from an EMBL/GenBank/DDBJ whole genome shotgun (WGS) entry which is preliminary data.</text>
</comment>
<reference evidence="4 5" key="1">
    <citation type="submission" date="2024-09" db="EMBL/GenBank/DDBJ databases">
        <authorList>
            <person name="Sun Q."/>
            <person name="Mori K."/>
        </authorList>
    </citation>
    <scope>NUCLEOTIDE SEQUENCE [LARGE SCALE GENOMIC DNA]</scope>
    <source>
        <strain evidence="4 5">CICC 10874</strain>
    </source>
</reference>
<evidence type="ECO:0000256" key="1">
    <source>
        <dbReference type="PROSITE-ProRule" id="PRU00325"/>
    </source>
</evidence>
<dbReference type="PROSITE" id="PS50966">
    <property type="entry name" value="ZF_SWIM"/>
    <property type="match status" value="1"/>
</dbReference>
<evidence type="ECO:0000256" key="2">
    <source>
        <dbReference type="SAM" id="MobiDB-lite"/>
    </source>
</evidence>
<accession>A0ABV6R796</accession>
<keyword evidence="1" id="KW-0863">Zinc-finger</keyword>
<feature type="compositionally biased region" description="Low complexity" evidence="2">
    <location>
        <begin position="220"/>
        <end position="230"/>
    </location>
</feature>
<dbReference type="EMBL" id="JBHLSV010000002">
    <property type="protein sequence ID" value="MFC0672862.1"/>
    <property type="molecule type" value="Genomic_DNA"/>
</dbReference>
<protein>
    <recommendedName>
        <fullName evidence="3">SWIM-type domain-containing protein</fullName>
    </recommendedName>
</protein>
<dbReference type="PANTHER" id="PTHR38133">
    <property type="entry name" value="SLR1429 PROTEIN"/>
    <property type="match status" value="1"/>
</dbReference>
<dbReference type="PANTHER" id="PTHR38133:SF1">
    <property type="entry name" value="SLR1429 PROTEIN"/>
    <property type="match status" value="1"/>
</dbReference>
<name>A0ABV6R796_9MICO</name>
<dbReference type="Proteomes" id="UP001589793">
    <property type="component" value="Unassembled WGS sequence"/>
</dbReference>
<organism evidence="4 5">
    <name type="scientific">Brachybacterium hainanense</name>
    <dbReference type="NCBI Taxonomy" id="1541174"/>
    <lineage>
        <taxon>Bacteria</taxon>
        <taxon>Bacillati</taxon>
        <taxon>Actinomycetota</taxon>
        <taxon>Actinomycetes</taxon>
        <taxon>Micrococcales</taxon>
        <taxon>Dermabacteraceae</taxon>
        <taxon>Brachybacterium</taxon>
    </lineage>
</organism>
<feature type="compositionally biased region" description="Acidic residues" evidence="2">
    <location>
        <begin position="209"/>
        <end position="219"/>
    </location>
</feature>
<dbReference type="InterPro" id="IPR007527">
    <property type="entry name" value="Znf_SWIM"/>
</dbReference>
<evidence type="ECO:0000313" key="5">
    <source>
        <dbReference type="Proteomes" id="UP001589793"/>
    </source>
</evidence>
<evidence type="ECO:0000313" key="4">
    <source>
        <dbReference type="EMBL" id="MFC0672862.1"/>
    </source>
</evidence>
<feature type="region of interest" description="Disordered" evidence="2">
    <location>
        <begin position="192"/>
        <end position="233"/>
    </location>
</feature>